<dbReference type="Proteomes" id="UP000807469">
    <property type="component" value="Unassembled WGS sequence"/>
</dbReference>
<keyword evidence="5" id="KW-1185">Reference proteome</keyword>
<reference evidence="4" key="1">
    <citation type="submission" date="2020-11" db="EMBL/GenBank/DDBJ databases">
        <authorList>
            <consortium name="DOE Joint Genome Institute"/>
            <person name="Ahrendt S."/>
            <person name="Riley R."/>
            <person name="Andreopoulos W."/>
            <person name="Labutti K."/>
            <person name="Pangilinan J."/>
            <person name="Ruiz-Duenas F.J."/>
            <person name="Barrasa J.M."/>
            <person name="Sanchez-Garcia M."/>
            <person name="Camarero S."/>
            <person name="Miyauchi S."/>
            <person name="Serrano A."/>
            <person name="Linde D."/>
            <person name="Babiker R."/>
            <person name="Drula E."/>
            <person name="Ayuso-Fernandez I."/>
            <person name="Pacheco R."/>
            <person name="Padilla G."/>
            <person name="Ferreira P."/>
            <person name="Barriuso J."/>
            <person name="Kellner H."/>
            <person name="Castanera R."/>
            <person name="Alfaro M."/>
            <person name="Ramirez L."/>
            <person name="Pisabarro A.G."/>
            <person name="Kuo A."/>
            <person name="Tritt A."/>
            <person name="Lipzen A."/>
            <person name="He G."/>
            <person name="Yan M."/>
            <person name="Ng V."/>
            <person name="Cullen D."/>
            <person name="Martin F."/>
            <person name="Rosso M.-N."/>
            <person name="Henrissat B."/>
            <person name="Hibbett D."/>
            <person name="Martinez A.T."/>
            <person name="Grigoriev I.V."/>
        </authorList>
    </citation>
    <scope>NUCLEOTIDE SEQUENCE</scope>
    <source>
        <strain evidence="4">CIRM-BRFM 674</strain>
    </source>
</reference>
<name>A0A9P6CRU5_9AGAR</name>
<feature type="compositionally biased region" description="Polar residues" evidence="2">
    <location>
        <begin position="522"/>
        <end position="538"/>
    </location>
</feature>
<feature type="region of interest" description="Disordered" evidence="2">
    <location>
        <begin position="505"/>
        <end position="585"/>
    </location>
</feature>
<dbReference type="PANTHER" id="PTHR15830:SF10">
    <property type="entry name" value="TELOMERE LENGTH REGULATION PROTEIN TEL2 HOMOLOG"/>
    <property type="match status" value="1"/>
</dbReference>
<feature type="compositionally biased region" description="Low complexity" evidence="2">
    <location>
        <begin position="540"/>
        <end position="552"/>
    </location>
</feature>
<evidence type="ECO:0000259" key="3">
    <source>
        <dbReference type="Pfam" id="PF10193"/>
    </source>
</evidence>
<evidence type="ECO:0000256" key="1">
    <source>
        <dbReference type="ARBA" id="ARBA00006133"/>
    </source>
</evidence>
<dbReference type="AlphaFoldDB" id="A0A9P6CRU5"/>
<sequence length="1041" mass="113384">MGSIQILIDRLRTPIDSILTLQSLLAAPLADLSLLPPRFHSYNSSPLPPDAISIHKHIPQIQRLLLTHIAPVWESELSKEDGGQEGLLTAYFVPDAFYNARQAAGDIARLAYGTLVSAPMTEFGLRCLDRLVVEYPIDRLYWAVFGEAKMSTDRRVREVDWEDCVRDLCMVPAKVANSLAERARAETPESLENGTYFGRFSERIEVLIAELAAKKERHLEPLAYLLAKIVNVGLFPSRPPTAHSQPSFFSSTLPAIRARVDARSPSSSTYSAFWHSIFLALPSSLTLQSIIVSLFGTFIPTVDAIEPPTNGSTLSRSRLRREAALIQGILGVITPRGDDQALWELTTSVMVDREWPEAFARIFVAWMSGGAYGGEIDFKVLHALLDVVLDLWASPEHIKHSLISRHQYITSLFLLTISYLPPSSPSTQALVSNPNFITGVGAYISHLDPAVRRCGMLAAEVVAQCAAKKLQFGDWDGDDQGRAWCRALRALLEARDIDAALLVDEESHPTRAEEETAFAAPSGNSHSSLAAQGSTSGVAHTHTPTTIIHSSSGYDSDDSLTGYASPSSSRSASPTPAELAEIEADPTLNVGRKKVPRPVYLAQLGDLLRGSAVGGAAKACGPDDPHEADRIEMGLNVAEALIRRKMAYGTELEENAVNLVCILLGMNDNYELDEFDKKRQGALRALVVGAPEKSAGTLTQEFFKNQYSVEQRFTALNALALGARELASLPVPPTHVPDQRIAFPSKTLPAPLHRKYLAASGRADTASLPQIMDDISRLTLDKERASTTTAQEIIRERRLRLQKTPPGVTELTSAISLNPYSSLQPTIARPPTRYIDVAASAFIMPLIHAFWAFLRDEQAREARTALLPGRARYHGAGTGLILNPLVLAQLLRTLAILVHAAQHAPEWIGIVAPEALELSVTVGTRPVSHDELNAGDGAQTQEDRRAKEASVLTAALELALVVLDGALELDGGRILGIEHTTLVLGLREWAEKVFESLERGLRVQGGGGAHEMTLSRIAAGILLKIDDILGKWSRSMFDSTK</sequence>
<dbReference type="GO" id="GO:0051083">
    <property type="term" value="P:'de novo' cotranslational protein folding"/>
    <property type="evidence" value="ECO:0007669"/>
    <property type="project" value="TreeGrafter"/>
</dbReference>
<dbReference type="Pfam" id="PF10193">
    <property type="entry name" value="Telomere_reg-2"/>
    <property type="match status" value="1"/>
</dbReference>
<comment type="caution">
    <text evidence="4">The sequence shown here is derived from an EMBL/GenBank/DDBJ whole genome shotgun (WGS) entry which is preliminary data.</text>
</comment>
<dbReference type="InterPro" id="IPR038528">
    <property type="entry name" value="TEL2_C_sf"/>
</dbReference>
<evidence type="ECO:0000256" key="2">
    <source>
        <dbReference type="SAM" id="MobiDB-lite"/>
    </source>
</evidence>
<comment type="similarity">
    <text evidence="1">Belongs to the TEL2 family.</text>
</comment>
<protein>
    <recommendedName>
        <fullName evidence="3">Telomere length regulation protein conserved domain-containing protein</fullName>
    </recommendedName>
</protein>
<dbReference type="GO" id="GO:0005829">
    <property type="term" value="C:cytosol"/>
    <property type="evidence" value="ECO:0007669"/>
    <property type="project" value="TreeGrafter"/>
</dbReference>
<dbReference type="GO" id="GO:0042162">
    <property type="term" value="F:telomeric DNA binding"/>
    <property type="evidence" value="ECO:0007669"/>
    <property type="project" value="TreeGrafter"/>
</dbReference>
<dbReference type="GO" id="GO:0051879">
    <property type="term" value="F:Hsp90 protein binding"/>
    <property type="evidence" value="ECO:0007669"/>
    <property type="project" value="TreeGrafter"/>
</dbReference>
<organism evidence="4 5">
    <name type="scientific">Pholiota conissans</name>
    <dbReference type="NCBI Taxonomy" id="109636"/>
    <lineage>
        <taxon>Eukaryota</taxon>
        <taxon>Fungi</taxon>
        <taxon>Dikarya</taxon>
        <taxon>Basidiomycota</taxon>
        <taxon>Agaricomycotina</taxon>
        <taxon>Agaricomycetes</taxon>
        <taxon>Agaricomycetidae</taxon>
        <taxon>Agaricales</taxon>
        <taxon>Agaricineae</taxon>
        <taxon>Strophariaceae</taxon>
        <taxon>Pholiota</taxon>
    </lineage>
</organism>
<proteinExistence type="inferred from homology"/>
<dbReference type="OrthoDB" id="10254187at2759"/>
<dbReference type="InterPro" id="IPR051970">
    <property type="entry name" value="TEL2_Regulation"/>
</dbReference>
<dbReference type="EMBL" id="MU155288">
    <property type="protein sequence ID" value="KAF9476587.1"/>
    <property type="molecule type" value="Genomic_DNA"/>
</dbReference>
<feature type="compositionally biased region" description="Basic and acidic residues" evidence="2">
    <location>
        <begin position="505"/>
        <end position="514"/>
    </location>
</feature>
<gene>
    <name evidence="4" type="ORF">BDN70DRAFT_882199</name>
</gene>
<evidence type="ECO:0000313" key="5">
    <source>
        <dbReference type="Proteomes" id="UP000807469"/>
    </source>
</evidence>
<dbReference type="InterPro" id="IPR019337">
    <property type="entry name" value="Telomere_length_regulation_dom"/>
</dbReference>
<feature type="compositionally biased region" description="Low complexity" evidence="2">
    <location>
        <begin position="564"/>
        <end position="577"/>
    </location>
</feature>
<feature type="domain" description="Telomere length regulation protein conserved" evidence="3">
    <location>
        <begin position="598"/>
        <end position="723"/>
    </location>
</feature>
<dbReference type="PANTHER" id="PTHR15830">
    <property type="entry name" value="TELOMERE LENGTH REGULATION PROTEIN TEL2 FAMILY MEMBER"/>
    <property type="match status" value="1"/>
</dbReference>
<accession>A0A9P6CRU5</accession>
<evidence type="ECO:0000313" key="4">
    <source>
        <dbReference type="EMBL" id="KAF9476587.1"/>
    </source>
</evidence>
<dbReference type="Gene3D" id="1.25.40.720">
    <property type="entry name" value="Telomere length regulation protein 2, C-terminal domain"/>
    <property type="match status" value="1"/>
</dbReference>